<dbReference type="InParanoid" id="A0A3N1HT94"/>
<gene>
    <name evidence="1" type="ORF">EDC03_0350</name>
</gene>
<keyword evidence="2" id="KW-1185">Reference proteome</keyword>
<accession>A0A3N1HT94</accession>
<proteinExistence type="predicted"/>
<dbReference type="OrthoDB" id="3829418at2"/>
<reference evidence="1 2" key="1">
    <citation type="journal article" date="2015" name="Stand. Genomic Sci.">
        <title>Genomic Encyclopedia of Bacterial and Archaeal Type Strains, Phase III: the genomes of soil and plant-associated and newly described type strains.</title>
        <authorList>
            <person name="Whitman W.B."/>
            <person name="Woyke T."/>
            <person name="Klenk H.P."/>
            <person name="Zhou Y."/>
            <person name="Lilburn T.G."/>
            <person name="Beck B.J."/>
            <person name="De Vos P."/>
            <person name="Vandamme P."/>
            <person name="Eisen J.A."/>
            <person name="Garrity G."/>
            <person name="Hugenholtz P."/>
            <person name="Kyrpides N.C."/>
        </authorList>
    </citation>
    <scope>NUCLEOTIDE SEQUENCE [LARGE SCALE GENOMIC DNA]</scope>
    <source>
        <strain evidence="1 2">CECT 7306</strain>
    </source>
</reference>
<dbReference type="Proteomes" id="UP000276232">
    <property type="component" value="Unassembled WGS sequence"/>
</dbReference>
<organism evidence="1 2">
    <name type="scientific">Pseudokineococcus lusitanus</name>
    <dbReference type="NCBI Taxonomy" id="763993"/>
    <lineage>
        <taxon>Bacteria</taxon>
        <taxon>Bacillati</taxon>
        <taxon>Actinomycetota</taxon>
        <taxon>Actinomycetes</taxon>
        <taxon>Kineosporiales</taxon>
        <taxon>Kineosporiaceae</taxon>
        <taxon>Pseudokineococcus</taxon>
    </lineage>
</organism>
<comment type="caution">
    <text evidence="1">The sequence shown here is derived from an EMBL/GenBank/DDBJ whole genome shotgun (WGS) entry which is preliminary data.</text>
</comment>
<evidence type="ECO:0000313" key="1">
    <source>
        <dbReference type="EMBL" id="ROP45745.1"/>
    </source>
</evidence>
<dbReference type="EMBL" id="RJKN01000001">
    <property type="protein sequence ID" value="ROP45745.1"/>
    <property type="molecule type" value="Genomic_DNA"/>
</dbReference>
<sequence length="114" mass="12478">MTYLWATRGRSWGFRLLRTGGLDDPLPTYEAAFAAAADDVEVWQVTAAGGALRFPDPLGRRDRSGRVIPHDFVLLGGDAAGITSVEEGRRRLWPQVERVFAAAYDSPAPPTPRP</sequence>
<dbReference type="AlphaFoldDB" id="A0A3N1HT94"/>
<name>A0A3N1HT94_9ACTN</name>
<evidence type="ECO:0000313" key="2">
    <source>
        <dbReference type="Proteomes" id="UP000276232"/>
    </source>
</evidence>
<protein>
    <submittedName>
        <fullName evidence="1">Uncharacterized protein</fullName>
    </submittedName>
</protein>
<dbReference type="RefSeq" id="WP_123378457.1">
    <property type="nucleotide sequence ID" value="NZ_RJKN01000001.1"/>
</dbReference>